<evidence type="ECO:0000256" key="1">
    <source>
        <dbReference type="SAM" id="MobiDB-lite"/>
    </source>
</evidence>
<gene>
    <name evidence="3" type="ORF">FHR34_004971</name>
</gene>
<dbReference type="InterPro" id="IPR046748">
    <property type="entry name" value="HipA_2"/>
</dbReference>
<evidence type="ECO:0000313" key="4">
    <source>
        <dbReference type="Proteomes" id="UP000540506"/>
    </source>
</evidence>
<comment type="caution">
    <text evidence="3">The sequence shown here is derived from an EMBL/GenBank/DDBJ whole genome shotgun (WGS) entry which is preliminary data.</text>
</comment>
<dbReference type="EMBL" id="JACHJV010000001">
    <property type="protein sequence ID" value="MBB4925978.1"/>
    <property type="molecule type" value="Genomic_DNA"/>
</dbReference>
<evidence type="ECO:0000313" key="3">
    <source>
        <dbReference type="EMBL" id="MBB4925978.1"/>
    </source>
</evidence>
<dbReference type="RefSeq" id="WP_312897393.1">
    <property type="nucleotide sequence ID" value="NZ_JACHJV010000001.1"/>
</dbReference>
<evidence type="ECO:0000259" key="2">
    <source>
        <dbReference type="Pfam" id="PF20613"/>
    </source>
</evidence>
<feature type="domain" description="HipA-like kinase" evidence="2">
    <location>
        <begin position="18"/>
        <end position="253"/>
    </location>
</feature>
<keyword evidence="4" id="KW-1185">Reference proteome</keyword>
<protein>
    <recommendedName>
        <fullName evidence="2">HipA-like kinase domain-containing protein</fullName>
    </recommendedName>
</protein>
<sequence length="293" mass="31843">MPSQLTRVTALHYLAPLRAGGSVPGIVETDDLGTYVVKFTGAAQGHKALVAEVIVGELARRLGLRVPELVLVDFDPAVAEHEPDTEIQDLLRASTGLNLGMDYLPGARDFKAAAPALASVDPLEAGRVVWLDALTANVDRTRANPNLMVWHQRLWLIDNGAALVFHHRWSAAPAAVDRVYDLSGHALGGYSPDVPAADAELAPQVTEELLREVLALVPEEWLAPEEDGFADAAELREAYVRHLAARAAASAHWLPREFATEEQLRAAEAARTRRSQAGRPAWLQQVPDLHGER</sequence>
<dbReference type="Proteomes" id="UP000540506">
    <property type="component" value="Unassembled WGS sequence"/>
</dbReference>
<name>A0A7W7VXI0_KITKI</name>
<organism evidence="3 4">
    <name type="scientific">Kitasatospora kifunensis</name>
    <name type="common">Streptomyces kifunensis</name>
    <dbReference type="NCBI Taxonomy" id="58351"/>
    <lineage>
        <taxon>Bacteria</taxon>
        <taxon>Bacillati</taxon>
        <taxon>Actinomycetota</taxon>
        <taxon>Actinomycetes</taxon>
        <taxon>Kitasatosporales</taxon>
        <taxon>Streptomycetaceae</taxon>
        <taxon>Kitasatospora</taxon>
    </lineage>
</organism>
<proteinExistence type="predicted"/>
<feature type="region of interest" description="Disordered" evidence="1">
    <location>
        <begin position="269"/>
        <end position="293"/>
    </location>
</feature>
<reference evidence="3 4" key="1">
    <citation type="submission" date="2020-08" db="EMBL/GenBank/DDBJ databases">
        <title>Sequencing the genomes of 1000 actinobacteria strains.</title>
        <authorList>
            <person name="Klenk H.-P."/>
        </authorList>
    </citation>
    <scope>NUCLEOTIDE SEQUENCE [LARGE SCALE GENOMIC DNA]</scope>
    <source>
        <strain evidence="3 4">DSM 41654</strain>
    </source>
</reference>
<dbReference type="Pfam" id="PF20613">
    <property type="entry name" value="HipA_2"/>
    <property type="match status" value="1"/>
</dbReference>
<dbReference type="AlphaFoldDB" id="A0A7W7VXI0"/>
<accession>A0A7W7VXI0</accession>